<dbReference type="PROSITE" id="PS50929">
    <property type="entry name" value="ABC_TM1F"/>
    <property type="match status" value="1"/>
</dbReference>
<evidence type="ECO:0000256" key="4">
    <source>
        <dbReference type="ARBA" id="ARBA00022840"/>
    </source>
</evidence>
<dbReference type="RefSeq" id="WP_379835143.1">
    <property type="nucleotide sequence ID" value="NZ_JBHRYQ010000001.1"/>
</dbReference>
<evidence type="ECO:0000259" key="9">
    <source>
        <dbReference type="PROSITE" id="PS50929"/>
    </source>
</evidence>
<sequence>MKHLAYLNKYFFKYKYYLLLGILFTLISNLFGIIPAQVVRHALQMVKANVDLYLLFDQAELQNSTYSLFTYSITFFGLVILGMAILKGIFLFAVRQTLIVMSRHIEYDLKNEIYAHYQTLPLSFYKQNSTGDLMARISEDVSKVRMYVGPSLMYLINMVILVFLVLSYMFSVNARLTWYVLIPMPILSLSIFIVSSIVNKRSEQIQKSLSNLSTFVQEAFSGIRVIKSFAKEEEFIADFAKESNVYKDKSMDLTKVDSLFSPSIMFLIGLSTVICVYVGGQEIISGRLTPGNITEFIMYVFMLTWPLTALGWTSSQIQRAAASQKRINEFLFTKTDIVSEENLKPEVKGKIVFDNVSFKYPDTGIEALKNISFEVNPGESLAIIGTTGSGKSTIANLILRLYNTGSGTIKIDNHEIKSFEIPYLRNQMSFVPQDVFLFSDTISNNIKFGNNEVTELEVKEAARNADLLENIERFDQKFETKLGERGITLSGGQKQRVSLARAIIKNPKILILDDCLSAVDTTTENTILNNLRSVMEGKTTILISHRVSNARLADKIIVLDEGRIVEFGDHKTLIQSPGAYRELYELQSNSEELIEEKYS</sequence>
<dbReference type="PROSITE" id="PS50893">
    <property type="entry name" value="ABC_TRANSPORTER_2"/>
    <property type="match status" value="1"/>
</dbReference>
<dbReference type="CDD" id="cd18541">
    <property type="entry name" value="ABC_6TM_TmrB_like"/>
    <property type="match status" value="1"/>
</dbReference>
<evidence type="ECO:0000313" key="10">
    <source>
        <dbReference type="EMBL" id="MFC3809721.1"/>
    </source>
</evidence>
<protein>
    <submittedName>
        <fullName evidence="10">ABC transporter ATP-binding protein</fullName>
    </submittedName>
</protein>
<feature type="domain" description="ABC transporter" evidence="8">
    <location>
        <begin position="351"/>
        <end position="586"/>
    </location>
</feature>
<gene>
    <name evidence="10" type="ORF">ACFOOI_03560</name>
</gene>
<dbReference type="Pfam" id="PF00664">
    <property type="entry name" value="ABC_membrane"/>
    <property type="match status" value="1"/>
</dbReference>
<dbReference type="InterPro" id="IPR011527">
    <property type="entry name" value="ABC1_TM_dom"/>
</dbReference>
<dbReference type="InterPro" id="IPR003439">
    <property type="entry name" value="ABC_transporter-like_ATP-bd"/>
</dbReference>
<keyword evidence="5 7" id="KW-1133">Transmembrane helix</keyword>
<feature type="transmembrane region" description="Helical" evidence="7">
    <location>
        <begin position="68"/>
        <end position="94"/>
    </location>
</feature>
<comment type="caution">
    <text evidence="10">The sequence shown here is derived from an EMBL/GenBank/DDBJ whole genome shotgun (WGS) entry which is preliminary data.</text>
</comment>
<feature type="transmembrane region" description="Helical" evidence="7">
    <location>
        <begin position="152"/>
        <end position="170"/>
    </location>
</feature>
<evidence type="ECO:0000256" key="6">
    <source>
        <dbReference type="ARBA" id="ARBA00023136"/>
    </source>
</evidence>
<evidence type="ECO:0000256" key="3">
    <source>
        <dbReference type="ARBA" id="ARBA00022741"/>
    </source>
</evidence>
<dbReference type="PANTHER" id="PTHR43394">
    <property type="entry name" value="ATP-DEPENDENT PERMEASE MDL1, MITOCHONDRIAL"/>
    <property type="match status" value="1"/>
</dbReference>
<dbReference type="SMART" id="SM00382">
    <property type="entry name" value="AAA"/>
    <property type="match status" value="1"/>
</dbReference>
<feature type="transmembrane region" description="Helical" evidence="7">
    <location>
        <begin position="296"/>
        <end position="315"/>
    </location>
</feature>
<dbReference type="SUPFAM" id="SSF90123">
    <property type="entry name" value="ABC transporter transmembrane region"/>
    <property type="match status" value="1"/>
</dbReference>
<proteinExistence type="predicted"/>
<dbReference type="Gene3D" id="3.40.50.300">
    <property type="entry name" value="P-loop containing nucleotide triphosphate hydrolases"/>
    <property type="match status" value="1"/>
</dbReference>
<comment type="subcellular location">
    <subcellularLocation>
        <location evidence="1">Cell membrane</location>
        <topology evidence="1">Multi-pass membrane protein</topology>
    </subcellularLocation>
</comment>
<evidence type="ECO:0000259" key="8">
    <source>
        <dbReference type="PROSITE" id="PS50893"/>
    </source>
</evidence>
<dbReference type="Pfam" id="PF00005">
    <property type="entry name" value="ABC_tran"/>
    <property type="match status" value="1"/>
</dbReference>
<dbReference type="InterPro" id="IPR039421">
    <property type="entry name" value="Type_1_exporter"/>
</dbReference>
<dbReference type="InterPro" id="IPR036640">
    <property type="entry name" value="ABC1_TM_sf"/>
</dbReference>
<dbReference type="EMBL" id="JBHRYQ010000001">
    <property type="protein sequence ID" value="MFC3809721.1"/>
    <property type="molecule type" value="Genomic_DNA"/>
</dbReference>
<evidence type="ECO:0000256" key="5">
    <source>
        <dbReference type="ARBA" id="ARBA00022989"/>
    </source>
</evidence>
<organism evidence="10 11">
    <name type="scientific">Lacihabitans lacunae</name>
    <dbReference type="NCBI Taxonomy" id="1028214"/>
    <lineage>
        <taxon>Bacteria</taxon>
        <taxon>Pseudomonadati</taxon>
        <taxon>Bacteroidota</taxon>
        <taxon>Cytophagia</taxon>
        <taxon>Cytophagales</taxon>
        <taxon>Leadbetterellaceae</taxon>
        <taxon>Lacihabitans</taxon>
    </lineage>
</organism>
<evidence type="ECO:0000256" key="2">
    <source>
        <dbReference type="ARBA" id="ARBA00022692"/>
    </source>
</evidence>
<keyword evidence="11" id="KW-1185">Reference proteome</keyword>
<feature type="transmembrane region" description="Helical" evidence="7">
    <location>
        <begin position="176"/>
        <end position="198"/>
    </location>
</feature>
<feature type="transmembrane region" description="Helical" evidence="7">
    <location>
        <begin position="259"/>
        <end position="280"/>
    </location>
</feature>
<evidence type="ECO:0000256" key="1">
    <source>
        <dbReference type="ARBA" id="ARBA00004651"/>
    </source>
</evidence>
<keyword evidence="4 10" id="KW-0067">ATP-binding</keyword>
<dbReference type="Gene3D" id="1.20.1560.10">
    <property type="entry name" value="ABC transporter type 1, transmembrane domain"/>
    <property type="match status" value="1"/>
</dbReference>
<keyword evidence="6 7" id="KW-0472">Membrane</keyword>
<reference evidence="11" key="1">
    <citation type="journal article" date="2019" name="Int. J. Syst. Evol. Microbiol.">
        <title>The Global Catalogue of Microorganisms (GCM) 10K type strain sequencing project: providing services to taxonomists for standard genome sequencing and annotation.</title>
        <authorList>
            <consortium name="The Broad Institute Genomics Platform"/>
            <consortium name="The Broad Institute Genome Sequencing Center for Infectious Disease"/>
            <person name="Wu L."/>
            <person name="Ma J."/>
        </authorList>
    </citation>
    <scope>NUCLEOTIDE SEQUENCE [LARGE SCALE GENOMIC DNA]</scope>
    <source>
        <strain evidence="11">CECT 7956</strain>
    </source>
</reference>
<accession>A0ABV7YUI9</accession>
<dbReference type="InterPro" id="IPR027417">
    <property type="entry name" value="P-loop_NTPase"/>
</dbReference>
<keyword evidence="2 7" id="KW-0812">Transmembrane</keyword>
<dbReference type="PANTHER" id="PTHR43394:SF1">
    <property type="entry name" value="ATP-BINDING CASSETTE SUB-FAMILY B MEMBER 10, MITOCHONDRIAL"/>
    <property type="match status" value="1"/>
</dbReference>
<feature type="domain" description="ABC transmembrane type-1" evidence="9">
    <location>
        <begin position="19"/>
        <end position="319"/>
    </location>
</feature>
<dbReference type="InterPro" id="IPR017871">
    <property type="entry name" value="ABC_transporter-like_CS"/>
</dbReference>
<keyword evidence="3" id="KW-0547">Nucleotide-binding</keyword>
<evidence type="ECO:0000313" key="11">
    <source>
        <dbReference type="Proteomes" id="UP001595616"/>
    </source>
</evidence>
<feature type="transmembrane region" description="Helical" evidence="7">
    <location>
        <begin position="16"/>
        <end position="36"/>
    </location>
</feature>
<dbReference type="SUPFAM" id="SSF52540">
    <property type="entry name" value="P-loop containing nucleoside triphosphate hydrolases"/>
    <property type="match status" value="1"/>
</dbReference>
<dbReference type="Proteomes" id="UP001595616">
    <property type="component" value="Unassembled WGS sequence"/>
</dbReference>
<evidence type="ECO:0000256" key="7">
    <source>
        <dbReference type="SAM" id="Phobius"/>
    </source>
</evidence>
<dbReference type="PROSITE" id="PS00211">
    <property type="entry name" value="ABC_TRANSPORTER_1"/>
    <property type="match status" value="1"/>
</dbReference>
<dbReference type="GO" id="GO:0005524">
    <property type="term" value="F:ATP binding"/>
    <property type="evidence" value="ECO:0007669"/>
    <property type="project" value="UniProtKB-KW"/>
</dbReference>
<dbReference type="InterPro" id="IPR003593">
    <property type="entry name" value="AAA+_ATPase"/>
</dbReference>
<name>A0ABV7YUI9_9BACT</name>